<dbReference type="InterPro" id="IPR029063">
    <property type="entry name" value="SAM-dependent_MTases_sf"/>
</dbReference>
<dbReference type="EMBL" id="JAVRRJ010000001">
    <property type="protein sequence ID" value="KAK5091610.1"/>
    <property type="molecule type" value="Genomic_DNA"/>
</dbReference>
<evidence type="ECO:0000313" key="1">
    <source>
        <dbReference type="EMBL" id="KAK5091610.1"/>
    </source>
</evidence>
<dbReference type="SUPFAM" id="SSF53335">
    <property type="entry name" value="S-adenosyl-L-methionine-dependent methyltransferases"/>
    <property type="match status" value="1"/>
</dbReference>
<name>A0AAN7T8D8_9EURO</name>
<dbReference type="PANTHER" id="PTHR43591:SF24">
    <property type="entry name" value="2-METHOXY-6-POLYPRENYL-1,4-BENZOQUINOL METHYLASE, MITOCHONDRIAL"/>
    <property type="match status" value="1"/>
</dbReference>
<sequence>MEQQSRDSLDEDVDYRSAWSLASTHTDLVYEYGRRFPNYRYGSQPFARGDELASRNERVLHLLMLHLYDNKLYTAPIEDLRNVLDVRCGMHGLWARNMADLFPEAQVTGFDQFIPDTEGRENLSFILQSYNDSWILDEITEVHGKLDFVYARGLMAGSQNYPEFYKQCFEHLKPGGYLEETEVVPYCSCDDGVYREDSAVRAVCNLRPALERAMGRDYNLATNMKRLIEEAGFVEVQERIDKVPWSPWPNPATDLKGHESGRIFQRYYESGIQGWILQPCIRHMNMTADQVNDMCEKAINELAQLDEHWYSPCITITARKPFSNTNQT</sequence>
<dbReference type="AlphaFoldDB" id="A0AAN7T8D8"/>
<dbReference type="CDD" id="cd02440">
    <property type="entry name" value="AdoMet_MTases"/>
    <property type="match status" value="1"/>
</dbReference>
<accession>A0AAN7T8D8</accession>
<gene>
    <name evidence="1" type="ORF">LTR05_001795</name>
</gene>
<evidence type="ECO:0000313" key="2">
    <source>
        <dbReference type="Proteomes" id="UP001309876"/>
    </source>
</evidence>
<evidence type="ECO:0008006" key="3">
    <source>
        <dbReference type="Google" id="ProtNLM"/>
    </source>
</evidence>
<reference evidence="1 2" key="1">
    <citation type="submission" date="2023-08" db="EMBL/GenBank/DDBJ databases">
        <title>Black Yeasts Isolated from many extreme environments.</title>
        <authorList>
            <person name="Coleine C."/>
            <person name="Stajich J.E."/>
            <person name="Selbmann L."/>
        </authorList>
    </citation>
    <scope>NUCLEOTIDE SEQUENCE [LARGE SCALE GENOMIC DNA]</scope>
    <source>
        <strain evidence="1 2">CCFEE 5910</strain>
    </source>
</reference>
<proteinExistence type="predicted"/>
<comment type="caution">
    <text evidence="1">The sequence shown here is derived from an EMBL/GenBank/DDBJ whole genome shotgun (WGS) entry which is preliminary data.</text>
</comment>
<dbReference type="Pfam" id="PF13489">
    <property type="entry name" value="Methyltransf_23"/>
    <property type="match status" value="1"/>
</dbReference>
<dbReference type="Gene3D" id="3.40.50.150">
    <property type="entry name" value="Vaccinia Virus protein VP39"/>
    <property type="match status" value="1"/>
</dbReference>
<dbReference type="PANTHER" id="PTHR43591">
    <property type="entry name" value="METHYLTRANSFERASE"/>
    <property type="match status" value="1"/>
</dbReference>
<dbReference type="GO" id="GO:0008168">
    <property type="term" value="F:methyltransferase activity"/>
    <property type="evidence" value="ECO:0007669"/>
    <property type="project" value="TreeGrafter"/>
</dbReference>
<keyword evidence="2" id="KW-1185">Reference proteome</keyword>
<protein>
    <recommendedName>
        <fullName evidence="3">Methyltransferase</fullName>
    </recommendedName>
</protein>
<organism evidence="1 2">
    <name type="scientific">Lithohypha guttulata</name>
    <dbReference type="NCBI Taxonomy" id="1690604"/>
    <lineage>
        <taxon>Eukaryota</taxon>
        <taxon>Fungi</taxon>
        <taxon>Dikarya</taxon>
        <taxon>Ascomycota</taxon>
        <taxon>Pezizomycotina</taxon>
        <taxon>Eurotiomycetes</taxon>
        <taxon>Chaetothyriomycetidae</taxon>
        <taxon>Chaetothyriales</taxon>
        <taxon>Trichomeriaceae</taxon>
        <taxon>Lithohypha</taxon>
    </lineage>
</organism>
<dbReference type="Proteomes" id="UP001309876">
    <property type="component" value="Unassembled WGS sequence"/>
</dbReference>